<dbReference type="EMBL" id="DF238833">
    <property type="protein sequence ID" value="GAC99854.1"/>
    <property type="molecule type" value="Genomic_DNA"/>
</dbReference>
<dbReference type="InterPro" id="IPR019826">
    <property type="entry name" value="Carboxylesterase_B_AS"/>
</dbReference>
<dbReference type="InterPro" id="IPR002018">
    <property type="entry name" value="CarbesteraseB"/>
</dbReference>
<dbReference type="RefSeq" id="XP_012193441.1">
    <property type="nucleotide sequence ID" value="XM_012338051.1"/>
</dbReference>
<dbReference type="PANTHER" id="PTHR43142:SF1">
    <property type="entry name" value="CARBOXYLIC ESTER HYDROLASE"/>
    <property type="match status" value="1"/>
</dbReference>
<keyword evidence="2" id="KW-0378">Hydrolase</keyword>
<dbReference type="InterPro" id="IPR029058">
    <property type="entry name" value="AB_hydrolase_fold"/>
</dbReference>
<dbReference type="SUPFAM" id="SSF53474">
    <property type="entry name" value="alpha/beta-Hydrolases"/>
    <property type="match status" value="1"/>
</dbReference>
<dbReference type="Proteomes" id="UP000014071">
    <property type="component" value="Unassembled WGS sequence"/>
</dbReference>
<dbReference type="GeneID" id="24112720"/>
<dbReference type="eggNOG" id="KOG1516">
    <property type="taxonomic scope" value="Eukaryota"/>
</dbReference>
<dbReference type="STRING" id="1305764.R9PER7"/>
<sequence length="791" mass="85890">MTEDAFDCTLEARSLLRNAVDLPRNCNGSTVLYATGIPWQPAVKANRNGAEHVRHRLFHENAMGSILGALLLGSNIVNAVPFFVSRDAPSNDTAVVKQSDLGPIHILYQNDLSTNASTGALLLPNSVTSSNAAQTCEKIGEKLFPFDQTLQGGIGSDLVDQFNYLRYAGTIGWFDTFWLDNADGVVAYKPSRASIRAHGEGEKLGVLCTHTADPTIAPRANPYANPETPDDAKRISVQAEDYTLTGFRDRRSFRFLGVPYGDAPVGNKRFMHATPYTGDKVLDATTYRNACVQTTVPIGPMPVGEDCLNLNIYTPTLGSYNKDQLKPVLVAIYGGSFTTGRNSLHSYDGGNMASRSDVVVVTINYRLGALGWLASEQDLPGNAGLSDQILALKWVKKHIAAFGGDPERITIGGQSAGAQSVSALVASSAAKGLFRAAFMLSNPWVPWVNRSVQSKYVAPAVAASLNCSTSDGSMVECLQAVKDPLLFVQGEAFTNATNAITVALTKVAGSSLFSASLEPFLPTPDGLLDDQFFYLASNGTIPNNVPLLLGTTSGEGTLFIYSLFNQSFPNTQPALDKAFTSLYPTDFISTLDRSGYFDLDPSRNDSVRETVSNAFTYNFFTCPTQRIVNKAMKTNQFPKVYLYEADSGYTDSAGMPAKCTPEGTGVEVCHGDDIKSVFGSLNYEGVEVSQEYLDFVAYTSDAFGAFVRDGDANPKDGYLRARGRGYTYTSKVQKFNRWEEYQQPLLEAREEKTQYLSAPNGITRGGVPKKDVCDLFVREGRLTYQLLDNAI</sequence>
<evidence type="ECO:0000256" key="2">
    <source>
        <dbReference type="ARBA" id="ARBA00022801"/>
    </source>
</evidence>
<evidence type="ECO:0000256" key="1">
    <source>
        <dbReference type="ARBA" id="ARBA00005964"/>
    </source>
</evidence>
<evidence type="ECO:0000313" key="6">
    <source>
        <dbReference type="Proteomes" id="UP000014071"/>
    </source>
</evidence>
<dbReference type="ESTHER" id="psehs-r9per7">
    <property type="family name" value="Fungal_carboxylesterase_lipase"/>
</dbReference>
<dbReference type="AlphaFoldDB" id="R9PER7"/>
<dbReference type="OrthoDB" id="408631at2759"/>
<keyword evidence="6" id="KW-1185">Reference proteome</keyword>
<name>R9PER7_PSEHS</name>
<proteinExistence type="inferred from homology"/>
<dbReference type="InterPro" id="IPR000997">
    <property type="entry name" value="Cholinesterase"/>
</dbReference>
<dbReference type="PRINTS" id="PR00878">
    <property type="entry name" value="CHOLNESTRASE"/>
</dbReference>
<feature type="domain" description="Carboxylesterase type B" evidence="4">
    <location>
        <begin position="254"/>
        <end position="753"/>
    </location>
</feature>
<dbReference type="Pfam" id="PF00135">
    <property type="entry name" value="COesterase"/>
    <property type="match status" value="1"/>
</dbReference>
<accession>R9PER7</accession>
<feature type="active site" description="Charge relay system" evidence="3">
    <location>
        <position position="555"/>
    </location>
</feature>
<comment type="similarity">
    <text evidence="1">Belongs to the type-B carboxylesterase/lipase family.</text>
</comment>
<organism evidence="5 6">
    <name type="scientific">Pseudozyma hubeiensis (strain SY62)</name>
    <name type="common">Yeast</name>
    <dbReference type="NCBI Taxonomy" id="1305764"/>
    <lineage>
        <taxon>Eukaryota</taxon>
        <taxon>Fungi</taxon>
        <taxon>Dikarya</taxon>
        <taxon>Basidiomycota</taxon>
        <taxon>Ustilaginomycotina</taxon>
        <taxon>Ustilaginomycetes</taxon>
        <taxon>Ustilaginales</taxon>
        <taxon>Ustilaginaceae</taxon>
        <taxon>Pseudozyma</taxon>
    </lineage>
</organism>
<gene>
    <name evidence="5" type="ORF">PHSY_007457</name>
</gene>
<feature type="active site" description="Charge relay system" evidence="3">
    <location>
        <position position="670"/>
    </location>
</feature>
<evidence type="ECO:0000313" key="5">
    <source>
        <dbReference type="EMBL" id="GAC99854.1"/>
    </source>
</evidence>
<evidence type="ECO:0000256" key="3">
    <source>
        <dbReference type="PIRSR" id="PIRSR600997-1"/>
    </source>
</evidence>
<evidence type="ECO:0000259" key="4">
    <source>
        <dbReference type="Pfam" id="PF00135"/>
    </source>
</evidence>
<dbReference type="PANTHER" id="PTHR43142">
    <property type="entry name" value="CARBOXYLIC ESTER HYDROLASE"/>
    <property type="match status" value="1"/>
</dbReference>
<feature type="active site" description="Acyl-ester intermediate" evidence="3">
    <location>
        <position position="415"/>
    </location>
</feature>
<reference evidence="6" key="1">
    <citation type="journal article" date="2013" name="Genome Announc.">
        <title>Draft genome sequence of the basidiomycetous yeast-like fungus Pseudozyma hubeiensis SY62, which produces an abundant amount of the biosurfactant mannosylerythritol lipids.</title>
        <authorList>
            <person name="Konishi M."/>
            <person name="Hatada Y."/>
            <person name="Horiuchi J."/>
        </authorList>
    </citation>
    <scope>NUCLEOTIDE SEQUENCE [LARGE SCALE GENOMIC DNA]</scope>
    <source>
        <strain evidence="6">SY62</strain>
    </source>
</reference>
<dbReference type="GO" id="GO:0004104">
    <property type="term" value="F:cholinesterase activity"/>
    <property type="evidence" value="ECO:0007669"/>
    <property type="project" value="InterPro"/>
</dbReference>
<protein>
    <submittedName>
        <fullName evidence="5">Cholinesterase</fullName>
    </submittedName>
</protein>
<dbReference type="HOGENOM" id="CLU_006586_8_1_1"/>
<dbReference type="Gene3D" id="3.40.50.1820">
    <property type="entry name" value="alpha/beta hydrolase"/>
    <property type="match status" value="1"/>
</dbReference>
<dbReference type="PROSITE" id="PS00122">
    <property type="entry name" value="CARBOXYLESTERASE_B_1"/>
    <property type="match status" value="1"/>
</dbReference>